<dbReference type="EMBL" id="AZMM01005889">
    <property type="protein sequence ID" value="ETJ40209.1"/>
    <property type="molecule type" value="Genomic_DNA"/>
</dbReference>
<dbReference type="Gene3D" id="3.40.630.30">
    <property type="match status" value="1"/>
</dbReference>
<dbReference type="AlphaFoldDB" id="W1YGB3"/>
<reference evidence="1" key="1">
    <citation type="submission" date="2013-12" db="EMBL/GenBank/DDBJ databases">
        <title>A Varibaculum cambriense genome reconstructed from a premature infant gut community with otherwise low bacterial novelty that shifts toward anaerobic metabolism during the third week of life.</title>
        <authorList>
            <person name="Brown C.T."/>
            <person name="Sharon I."/>
            <person name="Thomas B.C."/>
            <person name="Castelle C.J."/>
            <person name="Morowitz M.J."/>
            <person name="Banfield J.F."/>
        </authorList>
    </citation>
    <scope>NUCLEOTIDE SEQUENCE</scope>
</reference>
<feature type="non-terminal residue" evidence="1">
    <location>
        <position position="54"/>
    </location>
</feature>
<accession>W1YGB3</accession>
<proteinExistence type="predicted"/>
<name>W1YGB3_9ZZZZ</name>
<gene>
    <name evidence="1" type="ORF">Q604_UNBC05889G0001</name>
</gene>
<protein>
    <submittedName>
        <fullName evidence="1">Lipopolysaccharide biosynthesis protein RffC</fullName>
    </submittedName>
</protein>
<evidence type="ECO:0000313" key="1">
    <source>
        <dbReference type="EMBL" id="ETJ40209.1"/>
    </source>
</evidence>
<organism evidence="1">
    <name type="scientific">human gut metagenome</name>
    <dbReference type="NCBI Taxonomy" id="408170"/>
    <lineage>
        <taxon>unclassified sequences</taxon>
        <taxon>metagenomes</taxon>
        <taxon>organismal metagenomes</taxon>
    </lineage>
</organism>
<comment type="caution">
    <text evidence="1">The sequence shown here is derived from an EMBL/GenBank/DDBJ whole genome shotgun (WGS) entry which is preliminary data.</text>
</comment>
<sequence>MPVRASIEPLTWENAFFGVNSAIVRITSEAPLLTPDVLAPWSRVQAKIAASNTG</sequence>